<keyword evidence="11" id="KW-0407">Ion channel</keyword>
<gene>
    <name evidence="16" type="ORF">P5673_022778</name>
</gene>
<dbReference type="PANTHER" id="PTHR11537:SF113">
    <property type="entry name" value="POTASSIUM VOLTAGE-GATED CHANNEL PROTEIN SHAKER"/>
    <property type="match status" value="1"/>
</dbReference>
<comment type="caution">
    <text evidence="16">The sequence shown here is derived from an EMBL/GenBank/DDBJ whole genome shotgun (WGS) entry which is preliminary data.</text>
</comment>
<dbReference type="InterPro" id="IPR011333">
    <property type="entry name" value="SKP1/BTB/POZ_sf"/>
</dbReference>
<feature type="compositionally biased region" description="Low complexity" evidence="12">
    <location>
        <begin position="754"/>
        <end position="764"/>
    </location>
</feature>
<feature type="transmembrane region" description="Helical" evidence="13">
    <location>
        <begin position="178"/>
        <end position="199"/>
    </location>
</feature>
<evidence type="ECO:0000256" key="3">
    <source>
        <dbReference type="ARBA" id="ARBA00022538"/>
    </source>
</evidence>
<dbReference type="InterPro" id="IPR005821">
    <property type="entry name" value="Ion_trans_dom"/>
</dbReference>
<feature type="transmembrane region" description="Helical" evidence="13">
    <location>
        <begin position="249"/>
        <end position="269"/>
    </location>
</feature>
<dbReference type="GO" id="GO:0051260">
    <property type="term" value="P:protein homooligomerization"/>
    <property type="evidence" value="ECO:0007669"/>
    <property type="project" value="InterPro"/>
</dbReference>
<dbReference type="Pfam" id="PF02214">
    <property type="entry name" value="BTB_2"/>
    <property type="match status" value="1"/>
</dbReference>
<dbReference type="InterPro" id="IPR003131">
    <property type="entry name" value="T1-type_BTB"/>
</dbReference>
<dbReference type="GO" id="GO:0001508">
    <property type="term" value="P:action potential"/>
    <property type="evidence" value="ECO:0007669"/>
    <property type="project" value="TreeGrafter"/>
</dbReference>
<dbReference type="EMBL" id="JARQWQ010000062">
    <property type="protein sequence ID" value="KAK2555443.1"/>
    <property type="molecule type" value="Genomic_DNA"/>
</dbReference>
<sequence>MLLSPASRRRSLSDTTGSHLIRGYASSTLDPRISCVAVPGKSIERITVNVSGKRYELTYNRLLKFPRSLLARSRQRAHFYDAQRNEFFFDRNRIAFESIYHFYQTAGEFLRPEQLPEELLMKEMEFFGLTYYLSQHERYSITIENAPLHKKTVIPTNPCQRRIWQVFEYPDSTFVAQALNTFMLLLILFSVILLCIETLPEFGDTNMLRSSRNATNDKPKQGRVNTFSNKRGKEKAEAHDRSTSILEKLFLAEAFCIFFFTLELIIRFMVSPTKLRFFRNVLNMVDLLAVVPFYVTLVVSTTPDAMQSAYVLRVTRLMRILRFAKIYRYCSAIQIFVQTMQECAGDFVMLSFLILTGTIVFASCGETKKRKLKNLCKTRWIERHSTCETIYDLYEYVVTTPDEICVPSEDERFECPGEESWDWDASTRTLANGLRHTMKSFGHIFCFVCAMDMLEPMRPLVSALQSRLVEVYFSFKKVEEVMNSYTDIRSGIDKWFERLYTKVLRLSELVGSAEERPRVNRRGTTPAKTAKEYWKRAVAIPFLDIVSSELKSRFSHEKRAHYELCALVPEVISKKDENAVTSLLNVLKEKWEHILPLPAAFESELFRWSNHWNRQEAMPDESVTSIMASHADGIFFPNIRELLKILALLPIGSTEAERSFSCLRRLHTWLRSTMTTDRLSDLSVIAMHGGKLCGALCVIAGVIIIAPILPIIGSKFTSIQEKARFKNRERAEYYLNQESTESSEQEENESAVDLPSLPSSNPSPRRARSITLQ</sequence>
<feature type="transmembrane region" description="Helical" evidence="13">
    <location>
        <begin position="281"/>
        <end position="300"/>
    </location>
</feature>
<reference evidence="16" key="2">
    <citation type="journal article" date="2023" name="Science">
        <title>Genomic signatures of disease resistance in endangered staghorn corals.</title>
        <authorList>
            <person name="Vollmer S.V."/>
            <person name="Selwyn J.D."/>
            <person name="Despard B.A."/>
            <person name="Roesel C.L."/>
        </authorList>
    </citation>
    <scope>NUCLEOTIDE SEQUENCE</scope>
    <source>
        <strain evidence="16">K2</strain>
    </source>
</reference>
<evidence type="ECO:0000256" key="10">
    <source>
        <dbReference type="ARBA" id="ARBA00023136"/>
    </source>
</evidence>
<keyword evidence="2" id="KW-0813">Transport</keyword>
<feature type="domain" description="Ion transport" evidence="14">
    <location>
        <begin position="177"/>
        <end position="393"/>
    </location>
</feature>
<reference evidence="16" key="1">
    <citation type="journal article" date="2023" name="G3 (Bethesda)">
        <title>Whole genome assembly and annotation of the endangered Caribbean coral Acropora cervicornis.</title>
        <authorList>
            <person name="Selwyn J.D."/>
            <person name="Vollmer S.V."/>
        </authorList>
    </citation>
    <scope>NUCLEOTIDE SEQUENCE</scope>
    <source>
        <strain evidence="16">K2</strain>
    </source>
</reference>
<evidence type="ECO:0000256" key="7">
    <source>
        <dbReference type="ARBA" id="ARBA00022958"/>
    </source>
</evidence>
<evidence type="ECO:0000256" key="5">
    <source>
        <dbReference type="ARBA" id="ARBA00022826"/>
    </source>
</evidence>
<feature type="transmembrane region" description="Helical" evidence="13">
    <location>
        <begin position="347"/>
        <end position="365"/>
    </location>
</feature>
<keyword evidence="5" id="KW-0631">Potassium channel</keyword>
<keyword evidence="8 13" id="KW-1133">Transmembrane helix</keyword>
<evidence type="ECO:0000256" key="12">
    <source>
        <dbReference type="SAM" id="MobiDB-lite"/>
    </source>
</evidence>
<dbReference type="InterPro" id="IPR027359">
    <property type="entry name" value="Volt_channel_dom_sf"/>
</dbReference>
<evidence type="ECO:0000313" key="16">
    <source>
        <dbReference type="EMBL" id="KAK2555443.1"/>
    </source>
</evidence>
<keyword evidence="10 13" id="KW-0472">Membrane</keyword>
<evidence type="ECO:0000256" key="13">
    <source>
        <dbReference type="SAM" id="Phobius"/>
    </source>
</evidence>
<dbReference type="Proteomes" id="UP001249851">
    <property type="component" value="Unassembled WGS sequence"/>
</dbReference>
<evidence type="ECO:0000256" key="11">
    <source>
        <dbReference type="ARBA" id="ARBA00023303"/>
    </source>
</evidence>
<feature type="region of interest" description="Disordered" evidence="12">
    <location>
        <begin position="210"/>
        <end position="235"/>
    </location>
</feature>
<keyword evidence="9" id="KW-0406">Ion transport</keyword>
<dbReference type="SUPFAM" id="SSF54695">
    <property type="entry name" value="POZ domain"/>
    <property type="match status" value="1"/>
</dbReference>
<dbReference type="PRINTS" id="PR00169">
    <property type="entry name" value="KCHANNEL"/>
</dbReference>
<dbReference type="GO" id="GO:0005251">
    <property type="term" value="F:delayed rectifier potassium channel activity"/>
    <property type="evidence" value="ECO:0007669"/>
    <property type="project" value="TreeGrafter"/>
</dbReference>
<evidence type="ECO:0000256" key="1">
    <source>
        <dbReference type="ARBA" id="ARBA00004141"/>
    </source>
</evidence>
<evidence type="ECO:0000313" key="17">
    <source>
        <dbReference type="Proteomes" id="UP001249851"/>
    </source>
</evidence>
<proteinExistence type="predicted"/>
<dbReference type="PANTHER" id="PTHR11537">
    <property type="entry name" value="VOLTAGE-GATED POTASSIUM CHANNEL"/>
    <property type="match status" value="1"/>
</dbReference>
<dbReference type="PRINTS" id="PR01496">
    <property type="entry name" value="SHAKERCHANEL"/>
</dbReference>
<accession>A0AAD9Q644</accession>
<evidence type="ECO:0000256" key="8">
    <source>
        <dbReference type="ARBA" id="ARBA00022989"/>
    </source>
</evidence>
<keyword evidence="4 13" id="KW-0812">Transmembrane</keyword>
<dbReference type="Pfam" id="PF00520">
    <property type="entry name" value="Ion_trans"/>
    <property type="match status" value="1"/>
</dbReference>
<feature type="region of interest" description="Disordered" evidence="12">
    <location>
        <begin position="736"/>
        <end position="773"/>
    </location>
</feature>
<evidence type="ECO:0000256" key="9">
    <source>
        <dbReference type="ARBA" id="ARBA00023065"/>
    </source>
</evidence>
<keyword evidence="6" id="KW-0851">Voltage-gated channel</keyword>
<keyword evidence="3" id="KW-0633">Potassium transport</keyword>
<evidence type="ECO:0000259" key="14">
    <source>
        <dbReference type="Pfam" id="PF00520"/>
    </source>
</evidence>
<keyword evidence="17" id="KW-1185">Reference proteome</keyword>
<evidence type="ECO:0000259" key="15">
    <source>
        <dbReference type="Pfam" id="PF02214"/>
    </source>
</evidence>
<dbReference type="GO" id="GO:0008076">
    <property type="term" value="C:voltage-gated potassium channel complex"/>
    <property type="evidence" value="ECO:0007669"/>
    <property type="project" value="InterPro"/>
</dbReference>
<keyword evidence="7" id="KW-0630">Potassium</keyword>
<feature type="transmembrane region" description="Helical" evidence="13">
    <location>
        <begin position="692"/>
        <end position="712"/>
    </location>
</feature>
<dbReference type="InterPro" id="IPR003972">
    <property type="entry name" value="K_chnl_volt-dep_Kv1"/>
</dbReference>
<dbReference type="Gene3D" id="1.20.120.350">
    <property type="entry name" value="Voltage-gated potassium channels. Chain C"/>
    <property type="match status" value="1"/>
</dbReference>
<evidence type="ECO:0000256" key="4">
    <source>
        <dbReference type="ARBA" id="ARBA00022692"/>
    </source>
</evidence>
<feature type="compositionally biased region" description="Acidic residues" evidence="12">
    <location>
        <begin position="741"/>
        <end position="750"/>
    </location>
</feature>
<name>A0AAD9Q644_ACRCE</name>
<comment type="subcellular location">
    <subcellularLocation>
        <location evidence="1">Membrane</location>
        <topology evidence="1">Multi-pass membrane protein</topology>
    </subcellularLocation>
</comment>
<evidence type="ECO:0000256" key="6">
    <source>
        <dbReference type="ARBA" id="ARBA00022882"/>
    </source>
</evidence>
<evidence type="ECO:0000256" key="2">
    <source>
        <dbReference type="ARBA" id="ARBA00022448"/>
    </source>
</evidence>
<feature type="domain" description="Potassium channel tetramerisation-type BTB" evidence="15">
    <location>
        <begin position="46"/>
        <end position="131"/>
    </location>
</feature>
<dbReference type="Gene3D" id="3.30.710.10">
    <property type="entry name" value="Potassium Channel Kv1.1, Chain A"/>
    <property type="match status" value="1"/>
</dbReference>
<protein>
    <submittedName>
        <fullName evidence="16">Potassium voltage-gated channel subfamily A member 2</fullName>
    </submittedName>
</protein>
<dbReference type="InterPro" id="IPR028325">
    <property type="entry name" value="VG_K_chnl"/>
</dbReference>
<organism evidence="16 17">
    <name type="scientific">Acropora cervicornis</name>
    <name type="common">Staghorn coral</name>
    <dbReference type="NCBI Taxonomy" id="6130"/>
    <lineage>
        <taxon>Eukaryota</taxon>
        <taxon>Metazoa</taxon>
        <taxon>Cnidaria</taxon>
        <taxon>Anthozoa</taxon>
        <taxon>Hexacorallia</taxon>
        <taxon>Scleractinia</taxon>
        <taxon>Astrocoeniina</taxon>
        <taxon>Acroporidae</taxon>
        <taxon>Acropora</taxon>
    </lineage>
</organism>
<dbReference type="SUPFAM" id="SSF81324">
    <property type="entry name" value="Voltage-gated potassium channels"/>
    <property type="match status" value="1"/>
</dbReference>
<dbReference type="AlphaFoldDB" id="A0AAD9Q644"/>